<protein>
    <submittedName>
        <fullName evidence="6">Inner membrane protein</fullName>
    </submittedName>
</protein>
<evidence type="ECO:0000256" key="2">
    <source>
        <dbReference type="ARBA" id="ARBA00022692"/>
    </source>
</evidence>
<evidence type="ECO:0000256" key="1">
    <source>
        <dbReference type="ARBA" id="ARBA00004370"/>
    </source>
</evidence>
<organism evidence="6 7">
    <name type="scientific">Ketogulonicigenium robustum</name>
    <dbReference type="NCBI Taxonomy" id="92947"/>
    <lineage>
        <taxon>Bacteria</taxon>
        <taxon>Pseudomonadati</taxon>
        <taxon>Pseudomonadota</taxon>
        <taxon>Alphaproteobacteria</taxon>
        <taxon>Rhodobacterales</taxon>
        <taxon>Roseobacteraceae</taxon>
        <taxon>Ketogulonicigenium</taxon>
    </lineage>
</organism>
<keyword evidence="4 5" id="KW-0472">Membrane</keyword>
<dbReference type="KEGG" id="kro:BVG79_00126"/>
<dbReference type="GO" id="GO:0016020">
    <property type="term" value="C:membrane"/>
    <property type="evidence" value="ECO:0007669"/>
    <property type="project" value="UniProtKB-SubCell"/>
</dbReference>
<evidence type="ECO:0000256" key="4">
    <source>
        <dbReference type="ARBA" id="ARBA00023136"/>
    </source>
</evidence>
<proteinExistence type="predicted"/>
<evidence type="ECO:0000256" key="5">
    <source>
        <dbReference type="SAM" id="Phobius"/>
    </source>
</evidence>
<dbReference type="RefSeq" id="WP_085785201.1">
    <property type="nucleotide sequence ID" value="NZ_CP019937.1"/>
</dbReference>
<dbReference type="PANTHER" id="PTHR35371:SF1">
    <property type="entry name" value="BLR7753 PROTEIN"/>
    <property type="match status" value="1"/>
</dbReference>
<evidence type="ECO:0000256" key="3">
    <source>
        <dbReference type="ARBA" id="ARBA00022989"/>
    </source>
</evidence>
<evidence type="ECO:0000313" key="6">
    <source>
        <dbReference type="EMBL" id="ARO13486.1"/>
    </source>
</evidence>
<keyword evidence="7" id="KW-1185">Reference proteome</keyword>
<dbReference type="SUPFAM" id="SSF161084">
    <property type="entry name" value="MAPEG domain-like"/>
    <property type="match status" value="1"/>
</dbReference>
<dbReference type="PANTHER" id="PTHR35371">
    <property type="entry name" value="INNER MEMBRANE PROTEIN"/>
    <property type="match status" value="1"/>
</dbReference>
<dbReference type="STRING" id="92947.BVG79_00126"/>
<evidence type="ECO:0000313" key="7">
    <source>
        <dbReference type="Proteomes" id="UP000242447"/>
    </source>
</evidence>
<dbReference type="AlphaFoldDB" id="A0A1W6NW73"/>
<gene>
    <name evidence="6" type="ORF">BVG79_00126</name>
</gene>
<name>A0A1W6NW73_9RHOB</name>
<dbReference type="InterPro" id="IPR001129">
    <property type="entry name" value="Membr-assoc_MAPEG"/>
</dbReference>
<feature type="transmembrane region" description="Helical" evidence="5">
    <location>
        <begin position="56"/>
        <end position="75"/>
    </location>
</feature>
<feature type="transmembrane region" description="Helical" evidence="5">
    <location>
        <begin position="87"/>
        <end position="105"/>
    </location>
</feature>
<dbReference type="Pfam" id="PF01124">
    <property type="entry name" value="MAPEG"/>
    <property type="match status" value="1"/>
</dbReference>
<dbReference type="Proteomes" id="UP000242447">
    <property type="component" value="Chromosome"/>
</dbReference>
<keyword evidence="3 5" id="KW-1133">Transmembrane helix</keyword>
<reference evidence="6 7" key="1">
    <citation type="submission" date="2017-02" db="EMBL/GenBank/DDBJ databases">
        <title>Ketogulonicigenium robustum SPU B003 Genome sequencing and assembly.</title>
        <authorList>
            <person name="Li Y."/>
            <person name="Liu L."/>
            <person name="Wang C."/>
            <person name="Zhang M."/>
            <person name="Zhang T."/>
            <person name="Zhang Y."/>
        </authorList>
    </citation>
    <scope>NUCLEOTIDE SEQUENCE [LARGE SCALE GENOMIC DNA]</scope>
    <source>
        <strain evidence="6 7">SPU_B003</strain>
    </source>
</reference>
<dbReference type="OrthoDB" id="7743618at2"/>
<accession>A0A1W6NW73</accession>
<sequence length="129" mass="13822">MTPELIVLVLAALLQVIQILGSGILTAQAGLSQWNVGPRDTTPAMPPVLGRMARVVNNHTEGLILFAIAALVTALTGQSTALTATLAWLYLAARVLYIPAYAFGWSPWRSAIWMVGFVSTIVMLLATLF</sequence>
<comment type="subcellular location">
    <subcellularLocation>
        <location evidence="1">Membrane</location>
    </subcellularLocation>
</comment>
<dbReference type="Gene3D" id="1.20.120.550">
    <property type="entry name" value="Membrane associated eicosanoid/glutathione metabolism-like domain"/>
    <property type="match status" value="1"/>
</dbReference>
<dbReference type="EMBL" id="CP019937">
    <property type="protein sequence ID" value="ARO13486.1"/>
    <property type="molecule type" value="Genomic_DNA"/>
</dbReference>
<keyword evidence="2 5" id="KW-0812">Transmembrane</keyword>
<feature type="transmembrane region" description="Helical" evidence="5">
    <location>
        <begin position="111"/>
        <end position="128"/>
    </location>
</feature>
<dbReference type="InterPro" id="IPR023352">
    <property type="entry name" value="MAPEG-like_dom_sf"/>
</dbReference>